<organism evidence="1 2">
    <name type="scientific">Blastopirellula marina</name>
    <dbReference type="NCBI Taxonomy" id="124"/>
    <lineage>
        <taxon>Bacteria</taxon>
        <taxon>Pseudomonadati</taxon>
        <taxon>Planctomycetota</taxon>
        <taxon>Planctomycetia</taxon>
        <taxon>Pirellulales</taxon>
        <taxon>Pirellulaceae</taxon>
        <taxon>Blastopirellula</taxon>
    </lineage>
</organism>
<evidence type="ECO:0000313" key="1">
    <source>
        <dbReference type="EMBL" id="PQO35874.1"/>
    </source>
</evidence>
<gene>
    <name evidence="1" type="ORF">C5Y83_08020</name>
</gene>
<reference evidence="1 2" key="1">
    <citation type="submission" date="2018-02" db="EMBL/GenBank/DDBJ databases">
        <title>Comparative genomes isolates from brazilian mangrove.</title>
        <authorList>
            <person name="Araujo J.E."/>
            <person name="Taketani R.G."/>
            <person name="Silva M.C.P."/>
            <person name="Loureco M.V."/>
            <person name="Andreote F.D."/>
        </authorList>
    </citation>
    <scope>NUCLEOTIDE SEQUENCE [LARGE SCALE GENOMIC DNA]</scope>
    <source>
        <strain evidence="1 2">Hex-1 MGV</strain>
    </source>
</reference>
<name>A0A2S8FVM1_9BACT</name>
<protein>
    <submittedName>
        <fullName evidence="1">Uncharacterized protein</fullName>
    </submittedName>
</protein>
<accession>A0A2S8FVM1</accession>
<evidence type="ECO:0000313" key="2">
    <source>
        <dbReference type="Proteomes" id="UP000238322"/>
    </source>
</evidence>
<dbReference type="AlphaFoldDB" id="A0A2S8FVM1"/>
<dbReference type="RefSeq" id="WP_105329163.1">
    <property type="nucleotide sequence ID" value="NZ_PUHY01000006.1"/>
</dbReference>
<sequence>MPGYFGDYNGAFFGTYFGEGLESNRPAGSTVYGYFGVYFSSQFGQYFGEIEAGPIKHPPGSLQYDLLDNLARFRVVNQ</sequence>
<comment type="caution">
    <text evidence="1">The sequence shown here is derived from an EMBL/GenBank/DDBJ whole genome shotgun (WGS) entry which is preliminary data.</text>
</comment>
<dbReference type="Proteomes" id="UP000238322">
    <property type="component" value="Unassembled WGS sequence"/>
</dbReference>
<proteinExistence type="predicted"/>
<dbReference type="EMBL" id="PUHY01000006">
    <property type="protein sequence ID" value="PQO35874.1"/>
    <property type="molecule type" value="Genomic_DNA"/>
</dbReference>